<evidence type="ECO:0000256" key="5">
    <source>
        <dbReference type="ARBA" id="ARBA00022801"/>
    </source>
</evidence>
<comment type="similarity">
    <text evidence="3 7">Belongs to the metallo-beta-lactamase superfamily. Glyoxalase II family.</text>
</comment>
<comment type="function">
    <text evidence="7">Thiolesterase that catalyzes the hydrolysis of S-D-lactoyl-glutathione to form glutathione and D-lactic acid.</text>
</comment>
<evidence type="ECO:0000256" key="6">
    <source>
        <dbReference type="ARBA" id="ARBA00022833"/>
    </source>
</evidence>
<feature type="binding site" evidence="7">
    <location>
        <position position="58"/>
    </location>
    <ligand>
        <name>Zn(2+)</name>
        <dbReference type="ChEBI" id="CHEBI:29105"/>
        <label>2</label>
    </ligand>
</feature>
<sequence length="255" mass="28025">MIQISPISAFNDNYIWLIESDNKAIVVDPGDASPVINTIEERGLQLVAILLTHHHADHVGGINQLKQTYSNVKVFGPVKEATDYSDIQLDDGDAFPLPGISTLCRVYAVPGHTLGHIAYHIGDHLFCGDTLFSGGCGRLFEGTAEQMHHSLQTLANLPADTKVYPAHEYTLANLRFAQTVEPDNQALATHFKSCESLRENGQPTLPSTIETENAINPFLRVDQITVVQSVSRYLEKSVSAPTEVFAGLRGWKDNF</sequence>
<dbReference type="InterPro" id="IPR036866">
    <property type="entry name" value="RibonucZ/Hydroxyglut_hydro"/>
</dbReference>
<dbReference type="Proteomes" id="UP001597380">
    <property type="component" value="Unassembled WGS sequence"/>
</dbReference>
<dbReference type="SMART" id="SM00849">
    <property type="entry name" value="Lactamase_B"/>
    <property type="match status" value="1"/>
</dbReference>
<dbReference type="InterPro" id="IPR032282">
    <property type="entry name" value="HAGH_C"/>
</dbReference>
<dbReference type="GO" id="GO:0004416">
    <property type="term" value="F:hydroxyacylglutathione hydrolase activity"/>
    <property type="evidence" value="ECO:0007669"/>
    <property type="project" value="UniProtKB-EC"/>
</dbReference>
<dbReference type="InterPro" id="IPR035680">
    <property type="entry name" value="Clx_II_MBL"/>
</dbReference>
<evidence type="ECO:0000313" key="9">
    <source>
        <dbReference type="EMBL" id="MFD2098015.1"/>
    </source>
</evidence>
<comment type="caution">
    <text evidence="9">The sequence shown here is derived from an EMBL/GenBank/DDBJ whole genome shotgun (WGS) entry which is preliminary data.</text>
</comment>
<organism evidence="9 10">
    <name type="scientific">Corallincola platygyrae</name>
    <dbReference type="NCBI Taxonomy" id="1193278"/>
    <lineage>
        <taxon>Bacteria</taxon>
        <taxon>Pseudomonadati</taxon>
        <taxon>Pseudomonadota</taxon>
        <taxon>Gammaproteobacteria</taxon>
        <taxon>Alteromonadales</taxon>
        <taxon>Psychromonadaceae</taxon>
        <taxon>Corallincola</taxon>
    </lineage>
</organism>
<dbReference type="PIRSF" id="PIRSF005457">
    <property type="entry name" value="Glx"/>
    <property type="match status" value="1"/>
</dbReference>
<name>A0ABW4XSD9_9GAMM</name>
<keyword evidence="10" id="KW-1185">Reference proteome</keyword>
<dbReference type="InterPro" id="IPR001279">
    <property type="entry name" value="Metallo-B-lactamas"/>
</dbReference>
<dbReference type="PROSITE" id="PS00743">
    <property type="entry name" value="BETA_LACTAMASE_B_1"/>
    <property type="match status" value="1"/>
</dbReference>
<gene>
    <name evidence="7 9" type="primary">gloB</name>
    <name evidence="9" type="ORF">ACFSJ3_18705</name>
</gene>
<feature type="binding site" evidence="7">
    <location>
        <position position="57"/>
    </location>
    <ligand>
        <name>Zn(2+)</name>
        <dbReference type="ChEBI" id="CHEBI:29105"/>
        <label>2</label>
    </ligand>
</feature>
<dbReference type="InterPro" id="IPR017782">
    <property type="entry name" value="Hydroxyacylglutathione_Hdrlase"/>
</dbReference>
<evidence type="ECO:0000256" key="7">
    <source>
        <dbReference type="HAMAP-Rule" id="MF_01374"/>
    </source>
</evidence>
<comment type="cofactor">
    <cofactor evidence="7">
        <name>Zn(2+)</name>
        <dbReference type="ChEBI" id="CHEBI:29105"/>
    </cofactor>
    <text evidence="7">Binds 2 Zn(2+) ions per subunit.</text>
</comment>
<comment type="subunit">
    <text evidence="7">Monomer.</text>
</comment>
<dbReference type="SUPFAM" id="SSF56281">
    <property type="entry name" value="Metallo-hydrolase/oxidoreductase"/>
    <property type="match status" value="1"/>
</dbReference>
<proteinExistence type="inferred from homology"/>
<dbReference type="CDD" id="cd07723">
    <property type="entry name" value="hydroxyacylglutathione_hydrolase_MBL-fold"/>
    <property type="match status" value="1"/>
</dbReference>
<keyword evidence="6 7" id="KW-0862">Zinc</keyword>
<evidence type="ECO:0000256" key="3">
    <source>
        <dbReference type="ARBA" id="ARBA00006759"/>
    </source>
</evidence>
<feature type="binding site" evidence="7">
    <location>
        <position position="167"/>
    </location>
    <ligand>
        <name>Zn(2+)</name>
        <dbReference type="ChEBI" id="CHEBI:29105"/>
        <label>2</label>
    </ligand>
</feature>
<dbReference type="InterPro" id="IPR001018">
    <property type="entry name" value="Beta-lactamase_class-B_CS"/>
</dbReference>
<keyword evidence="4 7" id="KW-0479">Metal-binding</keyword>
<feature type="binding site" evidence="7">
    <location>
        <position position="53"/>
    </location>
    <ligand>
        <name>Zn(2+)</name>
        <dbReference type="ChEBI" id="CHEBI:29105"/>
        <label>1</label>
    </ligand>
</feature>
<feature type="binding site" evidence="7">
    <location>
        <position position="55"/>
    </location>
    <ligand>
        <name>Zn(2+)</name>
        <dbReference type="ChEBI" id="CHEBI:29105"/>
        <label>1</label>
    </ligand>
</feature>
<evidence type="ECO:0000256" key="2">
    <source>
        <dbReference type="ARBA" id="ARBA00004963"/>
    </source>
</evidence>
<evidence type="ECO:0000256" key="4">
    <source>
        <dbReference type="ARBA" id="ARBA00022723"/>
    </source>
</evidence>
<dbReference type="Pfam" id="PF16123">
    <property type="entry name" value="HAGH_C"/>
    <property type="match status" value="1"/>
</dbReference>
<comment type="pathway">
    <text evidence="2 7">Secondary metabolite metabolism; methylglyoxal degradation; (R)-lactate from methylglyoxal: step 2/2.</text>
</comment>
<dbReference type="Gene3D" id="3.60.15.10">
    <property type="entry name" value="Ribonuclease Z/Hydroxyacylglutathione hydrolase-like"/>
    <property type="match status" value="1"/>
</dbReference>
<protein>
    <recommendedName>
        <fullName evidence="7">Hydroxyacylglutathione hydrolase</fullName>
        <ecNumber evidence="7">3.1.2.6</ecNumber>
    </recommendedName>
    <alternativeName>
        <fullName evidence="7">Glyoxalase II</fullName>
        <shortName evidence="7">Glx II</shortName>
    </alternativeName>
</protein>
<accession>A0ABW4XSD9</accession>
<feature type="binding site" evidence="7">
    <location>
        <position position="129"/>
    </location>
    <ligand>
        <name>Zn(2+)</name>
        <dbReference type="ChEBI" id="CHEBI:29105"/>
        <label>2</label>
    </ligand>
</feature>
<feature type="binding site" evidence="7">
    <location>
        <position position="129"/>
    </location>
    <ligand>
        <name>Zn(2+)</name>
        <dbReference type="ChEBI" id="CHEBI:29105"/>
        <label>1</label>
    </ligand>
</feature>
<evidence type="ECO:0000259" key="8">
    <source>
        <dbReference type="SMART" id="SM00849"/>
    </source>
</evidence>
<reference evidence="10" key="1">
    <citation type="journal article" date="2019" name="Int. J. Syst. Evol. Microbiol.">
        <title>The Global Catalogue of Microorganisms (GCM) 10K type strain sequencing project: providing services to taxonomists for standard genome sequencing and annotation.</title>
        <authorList>
            <consortium name="The Broad Institute Genomics Platform"/>
            <consortium name="The Broad Institute Genome Sequencing Center for Infectious Disease"/>
            <person name="Wu L."/>
            <person name="Ma J."/>
        </authorList>
    </citation>
    <scope>NUCLEOTIDE SEQUENCE [LARGE SCALE GENOMIC DNA]</scope>
    <source>
        <strain evidence="10">CGMCC 1.10992</strain>
    </source>
</reference>
<keyword evidence="5 7" id="KW-0378">Hydrolase</keyword>
<dbReference type="NCBIfam" id="TIGR03413">
    <property type="entry name" value="GSH_gloB"/>
    <property type="match status" value="1"/>
</dbReference>
<feature type="domain" description="Metallo-beta-lactamase" evidence="8">
    <location>
        <begin position="12"/>
        <end position="167"/>
    </location>
</feature>
<dbReference type="Pfam" id="PF00753">
    <property type="entry name" value="Lactamase_B"/>
    <property type="match status" value="1"/>
</dbReference>
<feature type="binding site" evidence="7">
    <location>
        <position position="112"/>
    </location>
    <ligand>
        <name>Zn(2+)</name>
        <dbReference type="ChEBI" id="CHEBI:29105"/>
        <label>1</label>
    </ligand>
</feature>
<evidence type="ECO:0000256" key="1">
    <source>
        <dbReference type="ARBA" id="ARBA00001623"/>
    </source>
</evidence>
<dbReference type="InterPro" id="IPR050110">
    <property type="entry name" value="Glyoxalase_II_hydrolase"/>
</dbReference>
<comment type="catalytic activity">
    <reaction evidence="1 7">
        <text>an S-(2-hydroxyacyl)glutathione + H2O = a 2-hydroxy carboxylate + glutathione + H(+)</text>
        <dbReference type="Rhea" id="RHEA:21864"/>
        <dbReference type="ChEBI" id="CHEBI:15377"/>
        <dbReference type="ChEBI" id="CHEBI:15378"/>
        <dbReference type="ChEBI" id="CHEBI:57925"/>
        <dbReference type="ChEBI" id="CHEBI:58896"/>
        <dbReference type="ChEBI" id="CHEBI:71261"/>
        <dbReference type="EC" id="3.1.2.6"/>
    </reaction>
</comment>
<dbReference type="EMBL" id="JBHUHT010000031">
    <property type="protein sequence ID" value="MFD2098015.1"/>
    <property type="molecule type" value="Genomic_DNA"/>
</dbReference>
<dbReference type="EC" id="3.1.2.6" evidence="7"/>
<dbReference type="HAMAP" id="MF_01374">
    <property type="entry name" value="Glyoxalase_2"/>
    <property type="match status" value="1"/>
</dbReference>
<dbReference type="PANTHER" id="PTHR43705">
    <property type="entry name" value="HYDROXYACYLGLUTATHIONE HYDROLASE"/>
    <property type="match status" value="1"/>
</dbReference>
<dbReference type="RefSeq" id="WP_345342272.1">
    <property type="nucleotide sequence ID" value="NZ_BAABLI010000034.1"/>
</dbReference>
<dbReference type="PANTHER" id="PTHR43705:SF1">
    <property type="entry name" value="HYDROXYACYLGLUTATHIONE HYDROLASE GLOB"/>
    <property type="match status" value="1"/>
</dbReference>
<evidence type="ECO:0000313" key="10">
    <source>
        <dbReference type="Proteomes" id="UP001597380"/>
    </source>
</evidence>